<dbReference type="FunFam" id="3.80.10.10:FF:000111">
    <property type="entry name" value="LRR receptor-like serine/threonine-protein kinase ERECTA"/>
    <property type="match status" value="1"/>
</dbReference>
<dbReference type="GO" id="GO:0016301">
    <property type="term" value="F:kinase activity"/>
    <property type="evidence" value="ECO:0007669"/>
    <property type="project" value="UniProtKB-KW"/>
</dbReference>
<dbReference type="FunFam" id="3.80.10.10:FF:000095">
    <property type="entry name" value="LRR receptor-like serine/threonine-protein kinase GSO1"/>
    <property type="match status" value="1"/>
</dbReference>
<reference evidence="17" key="3">
    <citation type="submission" date="2015-04" db="UniProtKB">
        <authorList>
            <consortium name="EnsemblPlants"/>
        </authorList>
    </citation>
    <scope>IDENTIFICATION</scope>
    <source>
        <strain evidence="17">cv. Jemalong A17</strain>
    </source>
</reference>
<dbReference type="Proteomes" id="UP000002051">
    <property type="component" value="Chromosome 6"/>
</dbReference>
<protein>
    <submittedName>
        <fullName evidence="16">LRR receptor-like kinase family protein</fullName>
    </submittedName>
</protein>
<dbReference type="Pfam" id="PF13855">
    <property type="entry name" value="LRR_8"/>
    <property type="match status" value="1"/>
</dbReference>
<dbReference type="SUPFAM" id="SSF52058">
    <property type="entry name" value="L domain-like"/>
    <property type="match status" value="3"/>
</dbReference>
<keyword evidence="18" id="KW-1185">Reference proteome</keyword>
<feature type="chain" id="PRO_5014499312" evidence="13">
    <location>
        <begin position="26"/>
        <end position="988"/>
    </location>
</feature>
<organism evidence="16 18">
    <name type="scientific">Medicago truncatula</name>
    <name type="common">Barrel medic</name>
    <name type="synonym">Medicago tribuloides</name>
    <dbReference type="NCBI Taxonomy" id="3880"/>
    <lineage>
        <taxon>Eukaryota</taxon>
        <taxon>Viridiplantae</taxon>
        <taxon>Streptophyta</taxon>
        <taxon>Embryophyta</taxon>
        <taxon>Tracheophyta</taxon>
        <taxon>Spermatophyta</taxon>
        <taxon>Magnoliopsida</taxon>
        <taxon>eudicotyledons</taxon>
        <taxon>Gunneridae</taxon>
        <taxon>Pentapetalae</taxon>
        <taxon>rosids</taxon>
        <taxon>fabids</taxon>
        <taxon>Fabales</taxon>
        <taxon>Fabaceae</taxon>
        <taxon>Papilionoideae</taxon>
        <taxon>50 kb inversion clade</taxon>
        <taxon>NPAAA clade</taxon>
        <taxon>Hologalegina</taxon>
        <taxon>IRL clade</taxon>
        <taxon>Trifolieae</taxon>
        <taxon>Medicago</taxon>
    </lineage>
</organism>
<dbReference type="InterPro" id="IPR032675">
    <property type="entry name" value="LRR_dom_sf"/>
</dbReference>
<evidence type="ECO:0000256" key="11">
    <source>
        <dbReference type="ARBA" id="ARBA00023180"/>
    </source>
</evidence>
<comment type="subcellular location">
    <subcellularLocation>
        <location evidence="1">Cell membrane</location>
        <topology evidence="1">Single-pass type I membrane protein</topology>
    </subcellularLocation>
</comment>
<dbReference type="Pfam" id="PF23598">
    <property type="entry name" value="LRR_14"/>
    <property type="match status" value="1"/>
</dbReference>
<dbReference type="InterPro" id="IPR046956">
    <property type="entry name" value="RLP23-like"/>
</dbReference>
<evidence type="ECO:0000256" key="1">
    <source>
        <dbReference type="ARBA" id="ARBA00004251"/>
    </source>
</evidence>
<proteinExistence type="inferred from homology"/>
<evidence type="ECO:0000256" key="7">
    <source>
        <dbReference type="ARBA" id="ARBA00022737"/>
    </source>
</evidence>
<keyword evidence="16" id="KW-0808">Transferase</keyword>
<dbReference type="InterPro" id="IPR013210">
    <property type="entry name" value="LRR_N_plant-typ"/>
</dbReference>
<keyword evidence="10 16" id="KW-0675">Receptor</keyword>
<evidence type="ECO:0000256" key="8">
    <source>
        <dbReference type="ARBA" id="ARBA00022989"/>
    </source>
</evidence>
<dbReference type="PANTHER" id="PTHR48063:SF98">
    <property type="entry name" value="LRR RECEPTOR-LIKE SERINE_THREONINE-PROTEIN KINASE FLS2"/>
    <property type="match status" value="1"/>
</dbReference>
<evidence type="ECO:0000256" key="5">
    <source>
        <dbReference type="ARBA" id="ARBA00022692"/>
    </source>
</evidence>
<evidence type="ECO:0000256" key="3">
    <source>
        <dbReference type="ARBA" id="ARBA00022475"/>
    </source>
</evidence>
<dbReference type="Pfam" id="PF00560">
    <property type="entry name" value="LRR_1"/>
    <property type="match status" value="6"/>
</dbReference>
<dbReference type="PRINTS" id="PR00019">
    <property type="entry name" value="LEURICHRPT"/>
</dbReference>
<keyword evidence="3" id="KW-1003">Cell membrane</keyword>
<keyword evidence="8 12" id="KW-1133">Transmembrane helix</keyword>
<evidence type="ECO:0000259" key="15">
    <source>
        <dbReference type="Pfam" id="PF23598"/>
    </source>
</evidence>
<name>A0A072U606_MEDTR</name>
<evidence type="ECO:0000256" key="4">
    <source>
        <dbReference type="ARBA" id="ARBA00022614"/>
    </source>
</evidence>
<dbReference type="AlphaFoldDB" id="A0A072U606"/>
<evidence type="ECO:0000256" key="9">
    <source>
        <dbReference type="ARBA" id="ARBA00023136"/>
    </source>
</evidence>
<keyword evidence="5 12" id="KW-0812">Transmembrane</keyword>
<gene>
    <name evidence="16" type="ordered locus">MTR_6g016210</name>
</gene>
<dbReference type="SMART" id="SM00369">
    <property type="entry name" value="LRR_TYP"/>
    <property type="match status" value="9"/>
</dbReference>
<feature type="signal peptide" evidence="13">
    <location>
        <begin position="1"/>
        <end position="25"/>
    </location>
</feature>
<reference evidence="16 18" key="1">
    <citation type="journal article" date="2011" name="Nature">
        <title>The Medicago genome provides insight into the evolution of rhizobial symbioses.</title>
        <authorList>
            <person name="Young N.D."/>
            <person name="Debelle F."/>
            <person name="Oldroyd G.E."/>
            <person name="Geurts R."/>
            <person name="Cannon S.B."/>
            <person name="Udvardi M.K."/>
            <person name="Benedito V.A."/>
            <person name="Mayer K.F."/>
            <person name="Gouzy J."/>
            <person name="Schoof H."/>
            <person name="Van de Peer Y."/>
            <person name="Proost S."/>
            <person name="Cook D.R."/>
            <person name="Meyers B.C."/>
            <person name="Spannagl M."/>
            <person name="Cheung F."/>
            <person name="De Mita S."/>
            <person name="Krishnakumar V."/>
            <person name="Gundlach H."/>
            <person name="Zhou S."/>
            <person name="Mudge J."/>
            <person name="Bharti A.K."/>
            <person name="Murray J.D."/>
            <person name="Naoumkina M.A."/>
            <person name="Rosen B."/>
            <person name="Silverstein K.A."/>
            <person name="Tang H."/>
            <person name="Rombauts S."/>
            <person name="Zhao P.X."/>
            <person name="Zhou P."/>
            <person name="Barbe V."/>
            <person name="Bardou P."/>
            <person name="Bechner M."/>
            <person name="Bellec A."/>
            <person name="Berger A."/>
            <person name="Berges H."/>
            <person name="Bidwell S."/>
            <person name="Bisseling T."/>
            <person name="Choisne N."/>
            <person name="Couloux A."/>
            <person name="Denny R."/>
            <person name="Deshpande S."/>
            <person name="Dai X."/>
            <person name="Doyle J.J."/>
            <person name="Dudez A.M."/>
            <person name="Farmer A.D."/>
            <person name="Fouteau S."/>
            <person name="Franken C."/>
            <person name="Gibelin C."/>
            <person name="Gish J."/>
            <person name="Goldstein S."/>
            <person name="Gonzalez A.J."/>
            <person name="Green P.J."/>
            <person name="Hallab A."/>
            <person name="Hartog M."/>
            <person name="Hua A."/>
            <person name="Humphray S.J."/>
            <person name="Jeong D.H."/>
            <person name="Jing Y."/>
            <person name="Jocker A."/>
            <person name="Kenton S.M."/>
            <person name="Kim D.J."/>
            <person name="Klee K."/>
            <person name="Lai H."/>
            <person name="Lang C."/>
            <person name="Lin S."/>
            <person name="Macmil S.L."/>
            <person name="Magdelenat G."/>
            <person name="Matthews L."/>
            <person name="McCorrison J."/>
            <person name="Monaghan E.L."/>
            <person name="Mun J.H."/>
            <person name="Najar F.Z."/>
            <person name="Nicholson C."/>
            <person name="Noirot C."/>
            <person name="O'Bleness M."/>
            <person name="Paule C.R."/>
            <person name="Poulain J."/>
            <person name="Prion F."/>
            <person name="Qin B."/>
            <person name="Qu C."/>
            <person name="Retzel E.F."/>
            <person name="Riddle C."/>
            <person name="Sallet E."/>
            <person name="Samain S."/>
            <person name="Samson N."/>
            <person name="Sanders I."/>
            <person name="Saurat O."/>
            <person name="Scarpelli C."/>
            <person name="Schiex T."/>
            <person name="Segurens B."/>
            <person name="Severin A.J."/>
            <person name="Sherrier D.J."/>
            <person name="Shi R."/>
            <person name="Sims S."/>
            <person name="Singer S.R."/>
            <person name="Sinharoy S."/>
            <person name="Sterck L."/>
            <person name="Viollet A."/>
            <person name="Wang B.B."/>
            <person name="Wang K."/>
            <person name="Wang M."/>
            <person name="Wang X."/>
            <person name="Warfsmann J."/>
            <person name="Weissenbach J."/>
            <person name="White D.D."/>
            <person name="White J.D."/>
            <person name="Wiley G.B."/>
            <person name="Wincker P."/>
            <person name="Xing Y."/>
            <person name="Yang L."/>
            <person name="Yao Z."/>
            <person name="Ying F."/>
            <person name="Zhai J."/>
            <person name="Zhou L."/>
            <person name="Zuber A."/>
            <person name="Denarie J."/>
            <person name="Dixon R.A."/>
            <person name="May G.D."/>
            <person name="Schwartz D.C."/>
            <person name="Rogers J."/>
            <person name="Quetier F."/>
            <person name="Town C.D."/>
            <person name="Roe B.A."/>
        </authorList>
    </citation>
    <scope>NUCLEOTIDE SEQUENCE [LARGE SCALE GENOMIC DNA]</scope>
    <source>
        <strain evidence="16">A17</strain>
        <strain evidence="17 18">cv. Jemalong A17</strain>
    </source>
</reference>
<dbReference type="InterPro" id="IPR003591">
    <property type="entry name" value="Leu-rich_rpt_typical-subtyp"/>
</dbReference>
<accession>A0A072U606</accession>
<keyword evidence="9 12" id="KW-0472">Membrane</keyword>
<dbReference type="Pfam" id="PF08263">
    <property type="entry name" value="LRRNT_2"/>
    <property type="match status" value="1"/>
</dbReference>
<dbReference type="EnsemblPlants" id="KEH25184">
    <property type="protein sequence ID" value="KEH25184"/>
    <property type="gene ID" value="MTR_6g016210"/>
</dbReference>
<keyword evidence="7" id="KW-0677">Repeat</keyword>
<feature type="transmembrane region" description="Helical" evidence="12">
    <location>
        <begin position="927"/>
        <end position="950"/>
    </location>
</feature>
<dbReference type="GO" id="GO:0005886">
    <property type="term" value="C:plasma membrane"/>
    <property type="evidence" value="ECO:0007669"/>
    <property type="project" value="UniProtKB-SubCell"/>
</dbReference>
<comment type="similarity">
    <text evidence="2">Belongs to the RLP family.</text>
</comment>
<dbReference type="InterPro" id="IPR001611">
    <property type="entry name" value="Leu-rich_rpt"/>
</dbReference>
<evidence type="ECO:0000256" key="2">
    <source>
        <dbReference type="ARBA" id="ARBA00009592"/>
    </source>
</evidence>
<dbReference type="PANTHER" id="PTHR48063">
    <property type="entry name" value="LRR RECEPTOR-LIKE KINASE"/>
    <property type="match status" value="1"/>
</dbReference>
<reference evidence="16 18" key="2">
    <citation type="journal article" date="2014" name="BMC Genomics">
        <title>An improved genome release (version Mt4.0) for the model legume Medicago truncatula.</title>
        <authorList>
            <person name="Tang H."/>
            <person name="Krishnakumar V."/>
            <person name="Bidwell S."/>
            <person name="Rosen B."/>
            <person name="Chan A."/>
            <person name="Zhou S."/>
            <person name="Gentzbittel L."/>
            <person name="Childs K.L."/>
            <person name="Yandell M."/>
            <person name="Gundlach H."/>
            <person name="Mayer K.F."/>
            <person name="Schwartz D.C."/>
            <person name="Town C.D."/>
        </authorList>
    </citation>
    <scope>GENOME REANNOTATION</scope>
    <source>
        <strain evidence="16">A17</strain>
        <strain evidence="17 18">cv. Jemalong A17</strain>
    </source>
</reference>
<sequence>MPYCGFNFLLYVVTILCMNLLCAESFHMNKCVETDLQALLKFKNALILGRNDLTSWKGEECCKWEGISCDNFTHHVIGLNLGPINYTKALRGKLDSSICELQHLIFLELSYHYLEGKIPHCMGSLGQLKELKLSGNKFVSVIPSSLRNLSSLQTLDISYNYFMFSNDLEWLSHLSNLRYLDLSYVNLTLAVDWLSSISKIHSLSELHLYGCGLHQVTPKSIPHLNTSIFLKSLNLGGNSLNSSILPWVINVGKVLTNLDLSFNSLQQIIPYDFASMAFLQYLDLSDNELHGNIPKSFRSMCQLKELRMHSNKLSGKLNDNIQQLCSAKNGLGRLDLSDNPFERGSLPDVSYFSSLDTLSLRNTNVVGILPKSYVHLSFLTNLDLSHNHLNGVDIFDGEFLSTMTTLDLSFNQLSGSMPLLEITKLASLELLDLSHNQLSGPFPHTMGELSSLSELLLTSNKLNDVINEVHLSNLSELTILDVNQNSLSFKLSSDWVAPFKLETLYASSCTLGPKFPSWLKHQGELMILDISNCGISDSFPKWFWNLSSSLQYLNVSHNQLNGPLPKSFTSMKVKFENVWDFSFNNLNGSLPPFPELYALFLSSNMFTESLSSFCTSLSMVLTYLDLSSNLLEGQLSNCWKKFEMLQVLNLAKNKLSGKIPSSIGSLRHIESIHLNNNNFSGEIPPLTLCSSLALIDLGDNNLQGILPMWIGSHLHQLIVLRLRANKFQGDIIALSNLNSPRKSFHYISYTIGFRNNEVYEVGSFNDKEILALKGSNREYGKNLGLMATIDLSSNHLTGVIPQSITKLVVLVDLNLSGNHLTGLIPKNIGHMEMLESLDLSRNHLSGKMPTSFSNLTFLSYMNLSFNNLEGKIPLSTQLQSFDPSTYVGNSGLCGSPLMNLCPGDVVSSTTSHDKYIPNEDEDKLITFGFYVTLVLGFIIGFWGVCGTLVIKTSWRHVYFQFFKNMNDWIHVTLAVFINKFKNNFQVQD</sequence>
<evidence type="ECO:0000259" key="14">
    <source>
        <dbReference type="Pfam" id="PF08263"/>
    </source>
</evidence>
<evidence type="ECO:0000256" key="12">
    <source>
        <dbReference type="SAM" id="Phobius"/>
    </source>
</evidence>
<evidence type="ECO:0000313" key="17">
    <source>
        <dbReference type="EnsemblPlants" id="KEH25184"/>
    </source>
</evidence>
<dbReference type="FunFam" id="3.80.10.10:FF:000041">
    <property type="entry name" value="LRR receptor-like serine/threonine-protein kinase ERECTA"/>
    <property type="match status" value="1"/>
</dbReference>
<dbReference type="Gene3D" id="3.80.10.10">
    <property type="entry name" value="Ribonuclease Inhibitor"/>
    <property type="match status" value="3"/>
</dbReference>
<evidence type="ECO:0000256" key="13">
    <source>
        <dbReference type="SAM" id="SignalP"/>
    </source>
</evidence>
<dbReference type="EMBL" id="CM001222">
    <property type="protein sequence ID" value="KEH25184.1"/>
    <property type="molecule type" value="Genomic_DNA"/>
</dbReference>
<feature type="domain" description="Leucine-rich repeat-containing N-terminal plant-type" evidence="14">
    <location>
        <begin position="33"/>
        <end position="70"/>
    </location>
</feature>
<dbReference type="InterPro" id="IPR055414">
    <property type="entry name" value="LRR_R13L4/SHOC2-like"/>
</dbReference>
<evidence type="ECO:0000256" key="6">
    <source>
        <dbReference type="ARBA" id="ARBA00022729"/>
    </source>
</evidence>
<keyword evidence="11" id="KW-0325">Glycoprotein</keyword>
<feature type="domain" description="Disease resistance R13L4/SHOC-2-like LRR" evidence="15">
    <location>
        <begin position="92"/>
        <end position="267"/>
    </location>
</feature>
<keyword evidence="4" id="KW-0433">Leucine-rich repeat</keyword>
<evidence type="ECO:0000256" key="10">
    <source>
        <dbReference type="ARBA" id="ARBA00023170"/>
    </source>
</evidence>
<evidence type="ECO:0000313" key="16">
    <source>
        <dbReference type="EMBL" id="KEH25184.1"/>
    </source>
</evidence>
<dbReference type="HOGENOM" id="CLU_000288_18_3_1"/>
<evidence type="ECO:0000313" key="18">
    <source>
        <dbReference type="Proteomes" id="UP000002051"/>
    </source>
</evidence>
<keyword evidence="16" id="KW-0418">Kinase</keyword>
<keyword evidence="6 13" id="KW-0732">Signal</keyword>